<gene>
    <name evidence="2" type="ORF">LTRI10_LOCUS2993</name>
</gene>
<evidence type="ECO:0000313" key="3">
    <source>
        <dbReference type="Proteomes" id="UP001497516"/>
    </source>
</evidence>
<accession>A0AAV2CHK1</accession>
<evidence type="ECO:0000313" key="2">
    <source>
        <dbReference type="EMBL" id="CAL1355220.1"/>
    </source>
</evidence>
<name>A0AAV2CHK1_9ROSI</name>
<keyword evidence="3" id="KW-1185">Reference proteome</keyword>
<feature type="domain" description="Reverse transcriptase zinc-binding" evidence="1">
    <location>
        <begin position="1"/>
        <end position="50"/>
    </location>
</feature>
<dbReference type="AlphaFoldDB" id="A0AAV2CHK1"/>
<proteinExistence type="predicted"/>
<sequence>MWMVFYKKILTLDNLKKRGFNLPNRCALCKDEEESVNHLFVSCTFANETWNLMRPFVRIEDSICKVSDVADRLMIWQHHKPADPSQWSSRVFLHAFCWKLWLERNSRVFSDSENSPYVVAFKIACAISQWLAAAAKVDREVTKNWLEC</sequence>
<protein>
    <recommendedName>
        <fullName evidence="1">Reverse transcriptase zinc-binding domain-containing protein</fullName>
    </recommendedName>
</protein>
<dbReference type="InterPro" id="IPR026960">
    <property type="entry name" value="RVT-Znf"/>
</dbReference>
<reference evidence="2 3" key="1">
    <citation type="submission" date="2024-04" db="EMBL/GenBank/DDBJ databases">
        <authorList>
            <person name="Fracassetti M."/>
        </authorList>
    </citation>
    <scope>NUCLEOTIDE SEQUENCE [LARGE SCALE GENOMIC DNA]</scope>
</reference>
<dbReference type="Proteomes" id="UP001497516">
    <property type="component" value="Chromosome 1"/>
</dbReference>
<dbReference type="EMBL" id="OZ034813">
    <property type="protein sequence ID" value="CAL1355220.1"/>
    <property type="molecule type" value="Genomic_DNA"/>
</dbReference>
<evidence type="ECO:0000259" key="1">
    <source>
        <dbReference type="Pfam" id="PF13966"/>
    </source>
</evidence>
<organism evidence="2 3">
    <name type="scientific">Linum trigynum</name>
    <dbReference type="NCBI Taxonomy" id="586398"/>
    <lineage>
        <taxon>Eukaryota</taxon>
        <taxon>Viridiplantae</taxon>
        <taxon>Streptophyta</taxon>
        <taxon>Embryophyta</taxon>
        <taxon>Tracheophyta</taxon>
        <taxon>Spermatophyta</taxon>
        <taxon>Magnoliopsida</taxon>
        <taxon>eudicotyledons</taxon>
        <taxon>Gunneridae</taxon>
        <taxon>Pentapetalae</taxon>
        <taxon>rosids</taxon>
        <taxon>fabids</taxon>
        <taxon>Malpighiales</taxon>
        <taxon>Linaceae</taxon>
        <taxon>Linum</taxon>
    </lineage>
</organism>
<dbReference type="Pfam" id="PF13966">
    <property type="entry name" value="zf-RVT"/>
    <property type="match status" value="1"/>
</dbReference>